<proteinExistence type="predicted"/>
<dbReference type="EMBL" id="NWUS01000003">
    <property type="protein sequence ID" value="MBA5726028.1"/>
    <property type="molecule type" value="Genomic_DNA"/>
</dbReference>
<accession>A0ABR5ZP06</accession>
<protein>
    <recommendedName>
        <fullName evidence="4">Outer membrane protein assembly factor BamE domain-containing protein</fullName>
    </recommendedName>
</protein>
<keyword evidence="2" id="KW-0472">Membrane</keyword>
<dbReference type="Gene3D" id="3.30.1450.10">
    <property type="match status" value="1"/>
</dbReference>
<dbReference type="Pfam" id="PF04355">
    <property type="entry name" value="BamE"/>
    <property type="match status" value="1"/>
</dbReference>
<dbReference type="InterPro" id="IPR037873">
    <property type="entry name" value="BamE-like"/>
</dbReference>
<evidence type="ECO:0000259" key="4">
    <source>
        <dbReference type="Pfam" id="PF04355"/>
    </source>
</evidence>
<sequence>MRKILFAGAVASVFALAGCTSSGNTSIKNETSTTVDQKIQDGITTKDQVRTMYGDPLSINFTDSGHEVWKYLFSKSRANGTNFIPYYSAFSSGTHGQAKTLLIIYDDHGRVWHHSFTASDMSAHSGVSN</sequence>
<evidence type="ECO:0000256" key="3">
    <source>
        <dbReference type="SAM" id="SignalP"/>
    </source>
</evidence>
<organism evidence="5 6">
    <name type="scientific">Bombella favorum</name>
    <dbReference type="NCBI Taxonomy" id="2039164"/>
    <lineage>
        <taxon>Bacteria</taxon>
        <taxon>Pseudomonadati</taxon>
        <taxon>Pseudomonadota</taxon>
        <taxon>Alphaproteobacteria</taxon>
        <taxon>Acetobacterales</taxon>
        <taxon>Acetobacteraceae</taxon>
        <taxon>Bombella</taxon>
    </lineage>
</organism>
<feature type="chain" id="PRO_5047287365" description="Outer membrane protein assembly factor BamE domain-containing protein" evidence="3">
    <location>
        <begin position="18"/>
        <end position="129"/>
    </location>
</feature>
<name>A0ABR5ZP06_9PROT</name>
<keyword evidence="6" id="KW-1185">Reference proteome</keyword>
<evidence type="ECO:0000256" key="1">
    <source>
        <dbReference type="ARBA" id="ARBA00022729"/>
    </source>
</evidence>
<reference evidence="5 6" key="1">
    <citation type="submission" date="2017-09" db="EMBL/GenBank/DDBJ databases">
        <authorList>
            <person name="Jakob F."/>
        </authorList>
    </citation>
    <scope>NUCLEOTIDE SEQUENCE [LARGE SCALE GENOMIC DNA]</scope>
    <source>
        <strain evidence="5 6">TMW 2.1880</strain>
    </source>
</reference>
<dbReference type="InterPro" id="IPR007450">
    <property type="entry name" value="BamE_dom"/>
</dbReference>
<dbReference type="PROSITE" id="PS51257">
    <property type="entry name" value="PROKAR_LIPOPROTEIN"/>
    <property type="match status" value="1"/>
</dbReference>
<evidence type="ECO:0000256" key="2">
    <source>
        <dbReference type="ARBA" id="ARBA00023136"/>
    </source>
</evidence>
<dbReference type="Proteomes" id="UP001516390">
    <property type="component" value="Unassembled WGS sequence"/>
</dbReference>
<keyword evidence="1 3" id="KW-0732">Signal</keyword>
<feature type="signal peptide" evidence="3">
    <location>
        <begin position="1"/>
        <end position="17"/>
    </location>
</feature>
<comment type="caution">
    <text evidence="5">The sequence shown here is derived from an EMBL/GenBank/DDBJ whole genome shotgun (WGS) entry which is preliminary data.</text>
</comment>
<evidence type="ECO:0000313" key="5">
    <source>
        <dbReference type="EMBL" id="MBA5726028.1"/>
    </source>
</evidence>
<gene>
    <name evidence="5" type="ORF">CPA57_07045</name>
</gene>
<feature type="domain" description="Outer membrane protein assembly factor BamE" evidence="4">
    <location>
        <begin position="37"/>
        <end position="111"/>
    </location>
</feature>
<evidence type="ECO:0000313" key="6">
    <source>
        <dbReference type="Proteomes" id="UP001516390"/>
    </source>
</evidence>